<gene>
    <name evidence="1" type="primary">ORF175287</name>
</gene>
<proteinExistence type="predicted"/>
<feature type="non-terminal residue" evidence="1">
    <location>
        <position position="100"/>
    </location>
</feature>
<dbReference type="InterPro" id="IPR036691">
    <property type="entry name" value="Endo/exonu/phosph_ase_sf"/>
</dbReference>
<reference evidence="1" key="1">
    <citation type="submission" date="2014-12" db="EMBL/GenBank/DDBJ databases">
        <title>Insight into the proteome of Arion vulgaris.</title>
        <authorList>
            <person name="Aradska J."/>
            <person name="Bulat T."/>
            <person name="Smidak R."/>
            <person name="Sarate P."/>
            <person name="Gangsoo J."/>
            <person name="Sialana F."/>
            <person name="Bilban M."/>
            <person name="Lubec G."/>
        </authorList>
    </citation>
    <scope>NUCLEOTIDE SEQUENCE</scope>
    <source>
        <tissue evidence="1">Skin</tissue>
    </source>
</reference>
<name>A0A0B7BAX1_9EUPU</name>
<evidence type="ECO:0008006" key="2">
    <source>
        <dbReference type="Google" id="ProtNLM"/>
    </source>
</evidence>
<dbReference type="SUPFAM" id="SSF56219">
    <property type="entry name" value="DNase I-like"/>
    <property type="match status" value="1"/>
</dbReference>
<protein>
    <recommendedName>
        <fullName evidence="2">Endonuclease/exonuclease/phosphatase domain-containing protein</fullName>
    </recommendedName>
</protein>
<dbReference type="Gene3D" id="3.60.10.10">
    <property type="entry name" value="Endonuclease/exonuclease/phosphatase"/>
    <property type="match status" value="1"/>
</dbReference>
<organism evidence="1">
    <name type="scientific">Arion vulgaris</name>
    <dbReference type="NCBI Taxonomy" id="1028688"/>
    <lineage>
        <taxon>Eukaryota</taxon>
        <taxon>Metazoa</taxon>
        <taxon>Spiralia</taxon>
        <taxon>Lophotrochozoa</taxon>
        <taxon>Mollusca</taxon>
        <taxon>Gastropoda</taxon>
        <taxon>Heterobranchia</taxon>
        <taxon>Euthyneura</taxon>
        <taxon>Panpulmonata</taxon>
        <taxon>Eupulmonata</taxon>
        <taxon>Stylommatophora</taxon>
        <taxon>Helicina</taxon>
        <taxon>Arionoidea</taxon>
        <taxon>Arionidae</taxon>
        <taxon>Arion</taxon>
    </lineage>
</organism>
<dbReference type="AlphaFoldDB" id="A0A0B7BAX1"/>
<evidence type="ECO:0000313" key="1">
    <source>
        <dbReference type="EMBL" id="CEK90193.1"/>
    </source>
</evidence>
<accession>A0A0B7BAX1</accession>
<dbReference type="EMBL" id="HACG01043328">
    <property type="protein sequence ID" value="CEK90193.1"/>
    <property type="molecule type" value="Transcribed_RNA"/>
</dbReference>
<sequence length="100" mass="11345">MPKVSITKKQALALRLAEEEIDVVCIQETHLNAQHRFWIRGYQTFRLDREGHKGGVFTLVRNGIPAKQTEVTTKGTSTAEIVGILITCDEIQILLYNLYC</sequence>